<dbReference type="PROSITE" id="PS00086">
    <property type="entry name" value="CYTOCHROME_P450"/>
    <property type="match status" value="1"/>
</dbReference>
<keyword evidence="9" id="KW-0472">Membrane</keyword>
<dbReference type="FunFam" id="1.10.630.10:FF:000050">
    <property type="entry name" value="Cytochrome P450 monooxygenase"/>
    <property type="match status" value="1"/>
</dbReference>
<dbReference type="InterPro" id="IPR017972">
    <property type="entry name" value="Cyt_P450_CS"/>
</dbReference>
<evidence type="ECO:0000313" key="10">
    <source>
        <dbReference type="EMBL" id="KAK5081209.1"/>
    </source>
</evidence>
<dbReference type="GO" id="GO:0005506">
    <property type="term" value="F:iron ion binding"/>
    <property type="evidence" value="ECO:0007669"/>
    <property type="project" value="InterPro"/>
</dbReference>
<keyword evidence="9" id="KW-0812">Transmembrane</keyword>
<keyword evidence="3 7" id="KW-0479">Metal-binding</keyword>
<protein>
    <recommendedName>
        <fullName evidence="12">Cytochrome P450</fullName>
    </recommendedName>
</protein>
<evidence type="ECO:0000313" key="11">
    <source>
        <dbReference type="Proteomes" id="UP001309876"/>
    </source>
</evidence>
<dbReference type="InterPro" id="IPR002401">
    <property type="entry name" value="Cyt_P450_E_grp-I"/>
</dbReference>
<organism evidence="10 11">
    <name type="scientific">Lithohypha guttulata</name>
    <dbReference type="NCBI Taxonomy" id="1690604"/>
    <lineage>
        <taxon>Eukaryota</taxon>
        <taxon>Fungi</taxon>
        <taxon>Dikarya</taxon>
        <taxon>Ascomycota</taxon>
        <taxon>Pezizomycotina</taxon>
        <taxon>Eurotiomycetes</taxon>
        <taxon>Chaetothyriomycetidae</taxon>
        <taxon>Chaetothyriales</taxon>
        <taxon>Trichomeriaceae</taxon>
        <taxon>Lithohypha</taxon>
    </lineage>
</organism>
<keyword evidence="11" id="KW-1185">Reference proteome</keyword>
<comment type="similarity">
    <text evidence="2 8">Belongs to the cytochrome P450 family.</text>
</comment>
<proteinExistence type="inferred from homology"/>
<feature type="transmembrane region" description="Helical" evidence="9">
    <location>
        <begin position="311"/>
        <end position="337"/>
    </location>
</feature>
<dbReference type="AlphaFoldDB" id="A0AAN7SUV2"/>
<dbReference type="InterPro" id="IPR050121">
    <property type="entry name" value="Cytochrome_P450_monoxygenase"/>
</dbReference>
<dbReference type="EMBL" id="JAVRRJ010000010">
    <property type="protein sequence ID" value="KAK5081209.1"/>
    <property type="molecule type" value="Genomic_DNA"/>
</dbReference>
<comment type="cofactor">
    <cofactor evidence="1 7">
        <name>heme</name>
        <dbReference type="ChEBI" id="CHEBI:30413"/>
    </cofactor>
</comment>
<dbReference type="Pfam" id="PF00067">
    <property type="entry name" value="p450"/>
    <property type="match status" value="1"/>
</dbReference>
<keyword evidence="9" id="KW-1133">Transmembrane helix</keyword>
<evidence type="ECO:0000256" key="8">
    <source>
        <dbReference type="RuleBase" id="RU000461"/>
    </source>
</evidence>
<keyword evidence="4 8" id="KW-0560">Oxidoreductase</keyword>
<keyword evidence="6 8" id="KW-0503">Monooxygenase</keyword>
<keyword evidence="5 7" id="KW-0408">Iron</keyword>
<evidence type="ECO:0000256" key="4">
    <source>
        <dbReference type="ARBA" id="ARBA00023002"/>
    </source>
</evidence>
<comment type="caution">
    <text evidence="10">The sequence shown here is derived from an EMBL/GenBank/DDBJ whole genome shotgun (WGS) entry which is preliminary data.</text>
</comment>
<dbReference type="InterPro" id="IPR036396">
    <property type="entry name" value="Cyt_P450_sf"/>
</dbReference>
<feature type="transmembrane region" description="Helical" evidence="9">
    <location>
        <begin position="16"/>
        <end position="32"/>
    </location>
</feature>
<evidence type="ECO:0000256" key="1">
    <source>
        <dbReference type="ARBA" id="ARBA00001971"/>
    </source>
</evidence>
<dbReference type="GO" id="GO:0020037">
    <property type="term" value="F:heme binding"/>
    <property type="evidence" value="ECO:0007669"/>
    <property type="project" value="InterPro"/>
</dbReference>
<evidence type="ECO:0000256" key="9">
    <source>
        <dbReference type="SAM" id="Phobius"/>
    </source>
</evidence>
<dbReference type="PANTHER" id="PTHR24305:SF232">
    <property type="entry name" value="P450, PUTATIVE (EUROFUNG)-RELATED"/>
    <property type="match status" value="1"/>
</dbReference>
<dbReference type="PANTHER" id="PTHR24305">
    <property type="entry name" value="CYTOCHROME P450"/>
    <property type="match status" value="1"/>
</dbReference>
<evidence type="ECO:0000256" key="5">
    <source>
        <dbReference type="ARBA" id="ARBA00023004"/>
    </source>
</evidence>
<evidence type="ECO:0000256" key="7">
    <source>
        <dbReference type="PIRSR" id="PIRSR602401-1"/>
    </source>
</evidence>
<feature type="binding site" description="axial binding residue" evidence="7">
    <location>
        <position position="478"/>
    </location>
    <ligand>
        <name>heme</name>
        <dbReference type="ChEBI" id="CHEBI:30413"/>
    </ligand>
    <ligandPart>
        <name>Fe</name>
        <dbReference type="ChEBI" id="CHEBI:18248"/>
    </ligandPart>
</feature>
<name>A0AAN7SUV2_9EURO</name>
<accession>A0AAN7SUV2</accession>
<gene>
    <name evidence="10" type="ORF">LTR05_008003</name>
</gene>
<evidence type="ECO:0000256" key="2">
    <source>
        <dbReference type="ARBA" id="ARBA00010617"/>
    </source>
</evidence>
<dbReference type="PRINTS" id="PR00385">
    <property type="entry name" value="P450"/>
</dbReference>
<evidence type="ECO:0008006" key="12">
    <source>
        <dbReference type="Google" id="ProtNLM"/>
    </source>
</evidence>
<reference evidence="10 11" key="1">
    <citation type="submission" date="2023-08" db="EMBL/GenBank/DDBJ databases">
        <title>Black Yeasts Isolated from many extreme environments.</title>
        <authorList>
            <person name="Coleine C."/>
            <person name="Stajich J.E."/>
            <person name="Selbmann L."/>
        </authorList>
    </citation>
    <scope>NUCLEOTIDE SEQUENCE [LARGE SCALE GENOMIC DNA]</scope>
    <source>
        <strain evidence="10 11">CCFEE 5910</strain>
    </source>
</reference>
<dbReference type="PRINTS" id="PR00463">
    <property type="entry name" value="EP450I"/>
</dbReference>
<dbReference type="SUPFAM" id="SSF48264">
    <property type="entry name" value="Cytochrome P450"/>
    <property type="match status" value="1"/>
</dbReference>
<sequence length="531" mass="60147">MLEGIVLSAAANNRNTVIATLLIVLVVVYLIGQKYKKGLNQYPGPYFASLTNNWRMLDVWRRDTHITYRRLHEKYGDVVRVAPNVLSFGHPDAIADIYGLNKGYTKSGYYDVFATVNKGNVVYNLFSTRSEEYHAKLRRSVNHAFSLSTLLQYEPLVDNCTSFFLRRTLELFADTGRLCPFSTWIQYFAFDVIGEITWSKRLGFVQQNADVSNIIARVDSFQNYGTVVGQNPWLDRLMVKNPLKLFLEAKGLWPSSPNSAIIKFALDRQREVSNSNHDAEVREKSNRGVNFLQRFLQSQKKYTDFLTNDRMTAMCASLIIAGSDSTAISLSSVFFYLSTNPRVYQKLMQEIDTANATGALKSSEDTTGAGDVVPYAAASKLEYLDAVINEAFRMHPAVGLLLERVTPPEGATICGKFVPGNTVVGCNAWVLHQNKAVFGNDAEIYRPERWLESDGANPKDLARMKRSMFQFGAGSRTCIGKNISLMETYKMVPSVLRKFEIEMIEAKEPMWLKNAFFVHRMNFYVRIKPRA</sequence>
<dbReference type="InterPro" id="IPR001128">
    <property type="entry name" value="Cyt_P450"/>
</dbReference>
<dbReference type="Proteomes" id="UP001309876">
    <property type="component" value="Unassembled WGS sequence"/>
</dbReference>
<dbReference type="GO" id="GO:0016705">
    <property type="term" value="F:oxidoreductase activity, acting on paired donors, with incorporation or reduction of molecular oxygen"/>
    <property type="evidence" value="ECO:0007669"/>
    <property type="project" value="InterPro"/>
</dbReference>
<keyword evidence="7 8" id="KW-0349">Heme</keyword>
<evidence type="ECO:0000256" key="3">
    <source>
        <dbReference type="ARBA" id="ARBA00022723"/>
    </source>
</evidence>
<dbReference type="GO" id="GO:0004497">
    <property type="term" value="F:monooxygenase activity"/>
    <property type="evidence" value="ECO:0007669"/>
    <property type="project" value="UniProtKB-KW"/>
</dbReference>
<dbReference type="CDD" id="cd11060">
    <property type="entry name" value="CYP57A1-like"/>
    <property type="match status" value="1"/>
</dbReference>
<dbReference type="Gene3D" id="1.10.630.10">
    <property type="entry name" value="Cytochrome P450"/>
    <property type="match status" value="1"/>
</dbReference>
<evidence type="ECO:0000256" key="6">
    <source>
        <dbReference type="ARBA" id="ARBA00023033"/>
    </source>
</evidence>